<keyword evidence="3 11" id="KW-0813">Transport</keyword>
<evidence type="ECO:0000256" key="1">
    <source>
        <dbReference type="ARBA" id="ARBA00004370"/>
    </source>
</evidence>
<keyword evidence="11" id="KW-1003">Cell membrane</keyword>
<dbReference type="CDD" id="cd18113">
    <property type="entry name" value="ATP-synt_F1_alpha_C"/>
    <property type="match status" value="1"/>
</dbReference>
<dbReference type="PROSITE" id="PS00152">
    <property type="entry name" value="ATPASE_ALPHA_BETA"/>
    <property type="match status" value="1"/>
</dbReference>
<dbReference type="AlphaFoldDB" id="A0A1F7GFL7"/>
<evidence type="ECO:0000256" key="4">
    <source>
        <dbReference type="ARBA" id="ARBA00022741"/>
    </source>
</evidence>
<dbReference type="NCBIfam" id="TIGR00962">
    <property type="entry name" value="atpA"/>
    <property type="match status" value="1"/>
</dbReference>
<dbReference type="InterPro" id="IPR000793">
    <property type="entry name" value="ATP_synth_asu_C"/>
</dbReference>
<dbReference type="GO" id="GO:0043531">
    <property type="term" value="F:ADP binding"/>
    <property type="evidence" value="ECO:0007669"/>
    <property type="project" value="TreeGrafter"/>
</dbReference>
<dbReference type="Gene3D" id="3.40.50.300">
    <property type="entry name" value="P-loop containing nucleotide triphosphate hydrolases"/>
    <property type="match status" value="1"/>
</dbReference>
<dbReference type="InterPro" id="IPR027417">
    <property type="entry name" value="P-loop_NTPase"/>
</dbReference>
<keyword evidence="7 11" id="KW-0406">Ion transport</keyword>
<dbReference type="SUPFAM" id="SSF47917">
    <property type="entry name" value="C-terminal domain of alpha and beta subunits of F1 ATP synthase"/>
    <property type="match status" value="1"/>
</dbReference>
<evidence type="ECO:0000256" key="6">
    <source>
        <dbReference type="ARBA" id="ARBA00022967"/>
    </source>
</evidence>
<evidence type="ECO:0000256" key="2">
    <source>
        <dbReference type="ARBA" id="ARBA00008936"/>
    </source>
</evidence>
<dbReference type="InterPro" id="IPR004100">
    <property type="entry name" value="ATPase_F1/V1/A1_a/bsu_N"/>
</dbReference>
<accession>A0A1F7GFL7</accession>
<name>A0A1F7GFL7_9BACT</name>
<dbReference type="Gene3D" id="1.20.150.20">
    <property type="entry name" value="ATP synthase alpha/beta chain, C-terminal domain"/>
    <property type="match status" value="1"/>
</dbReference>
<dbReference type="SUPFAM" id="SSF50615">
    <property type="entry name" value="N-terminal domain of alpha and beta subunits of F1 ATP synthase"/>
    <property type="match status" value="1"/>
</dbReference>
<dbReference type="Pfam" id="PF00306">
    <property type="entry name" value="ATP-synt_ab_C"/>
    <property type="match status" value="1"/>
</dbReference>
<keyword evidence="4 11" id="KW-0547">Nucleotide-binding</keyword>
<dbReference type="NCBIfam" id="NF009884">
    <property type="entry name" value="PRK13343.1"/>
    <property type="match status" value="1"/>
</dbReference>
<comment type="function">
    <text evidence="11">Produces ATP from ADP in the presence of a proton gradient across the membrane. The alpha chain is a regulatory subunit.</text>
</comment>
<protein>
    <recommendedName>
        <fullName evidence="11">ATP synthase subunit alpha</fullName>
        <ecNumber evidence="11">7.1.2.2</ecNumber>
    </recommendedName>
    <alternativeName>
        <fullName evidence="11">ATP synthase F1 sector subunit alpha</fullName>
    </alternativeName>
    <alternativeName>
        <fullName evidence="11">F-ATPase subunit alpha</fullName>
    </alternativeName>
</protein>
<dbReference type="FunFam" id="1.20.150.20:FF:000001">
    <property type="entry name" value="ATP synthase subunit alpha"/>
    <property type="match status" value="1"/>
</dbReference>
<dbReference type="SUPFAM" id="SSF52540">
    <property type="entry name" value="P-loop containing nucleoside triphosphate hydrolases"/>
    <property type="match status" value="1"/>
</dbReference>
<dbReference type="FunFam" id="3.40.50.300:FF:000002">
    <property type="entry name" value="ATP synthase subunit alpha"/>
    <property type="match status" value="1"/>
</dbReference>
<dbReference type="InterPro" id="IPR023366">
    <property type="entry name" value="ATP_synth_asu-like_sf"/>
</dbReference>
<evidence type="ECO:0000256" key="5">
    <source>
        <dbReference type="ARBA" id="ARBA00022840"/>
    </source>
</evidence>
<evidence type="ECO:0000256" key="11">
    <source>
        <dbReference type="HAMAP-Rule" id="MF_01346"/>
    </source>
</evidence>
<dbReference type="HAMAP" id="MF_01346">
    <property type="entry name" value="ATP_synth_alpha_bact"/>
    <property type="match status" value="1"/>
</dbReference>
<gene>
    <name evidence="11" type="primary">atpA</name>
    <name evidence="15" type="ORF">A2799_04490</name>
</gene>
<evidence type="ECO:0000313" key="16">
    <source>
        <dbReference type="Proteomes" id="UP000176850"/>
    </source>
</evidence>
<keyword evidence="6 11" id="KW-1278">Translocase</keyword>
<dbReference type="InterPro" id="IPR036121">
    <property type="entry name" value="ATPase_F1/V1/A1_a/bsu_N_sf"/>
</dbReference>
<keyword evidence="8 11" id="KW-0472">Membrane</keyword>
<feature type="domain" description="ATP synthase alpha subunit C-terminal" evidence="13">
    <location>
        <begin position="369"/>
        <end position="494"/>
    </location>
</feature>
<dbReference type="CDD" id="cd01132">
    <property type="entry name" value="F1-ATPase_alpha_CD"/>
    <property type="match status" value="1"/>
</dbReference>
<keyword evidence="10 11" id="KW-0066">ATP synthesis</keyword>
<dbReference type="Gene3D" id="2.40.30.20">
    <property type="match status" value="1"/>
</dbReference>
<comment type="subcellular location">
    <subcellularLocation>
        <location evidence="11">Cell membrane</location>
        <topology evidence="11">Peripheral membrane protein</topology>
    </subcellularLocation>
    <subcellularLocation>
        <location evidence="1">Membrane</location>
    </subcellularLocation>
</comment>
<dbReference type="PANTHER" id="PTHR48082">
    <property type="entry name" value="ATP SYNTHASE SUBUNIT ALPHA, MITOCHONDRIAL"/>
    <property type="match status" value="1"/>
</dbReference>
<comment type="caution">
    <text evidence="15">The sequence shown here is derived from an EMBL/GenBank/DDBJ whole genome shotgun (WGS) entry which is preliminary data.</text>
</comment>
<evidence type="ECO:0000259" key="13">
    <source>
        <dbReference type="Pfam" id="PF00306"/>
    </source>
</evidence>
<comment type="similarity">
    <text evidence="2 11">Belongs to the ATPase alpha/beta chains family.</text>
</comment>
<evidence type="ECO:0000256" key="9">
    <source>
        <dbReference type="ARBA" id="ARBA00023196"/>
    </source>
</evidence>
<evidence type="ECO:0000256" key="10">
    <source>
        <dbReference type="ARBA" id="ARBA00023310"/>
    </source>
</evidence>
<dbReference type="GO" id="GO:0045259">
    <property type="term" value="C:proton-transporting ATP synthase complex"/>
    <property type="evidence" value="ECO:0007669"/>
    <property type="project" value="UniProtKB-KW"/>
</dbReference>
<dbReference type="InterPro" id="IPR000194">
    <property type="entry name" value="ATPase_F1/V1/A1_a/bsu_nucl-bd"/>
</dbReference>
<dbReference type="Pfam" id="PF00006">
    <property type="entry name" value="ATP-synt_ab"/>
    <property type="match status" value="1"/>
</dbReference>
<dbReference type="GO" id="GO:0046933">
    <property type="term" value="F:proton-transporting ATP synthase activity, rotational mechanism"/>
    <property type="evidence" value="ECO:0007669"/>
    <property type="project" value="UniProtKB-UniRule"/>
</dbReference>
<feature type="domain" description="ATPase F1/V1/A1 complex alpha/beta subunit nucleotide-binding" evidence="12">
    <location>
        <begin position="147"/>
        <end position="362"/>
    </location>
</feature>
<feature type="site" description="Required for activity" evidence="11">
    <location>
        <position position="360"/>
    </location>
</feature>
<keyword evidence="9 11" id="KW-0139">CF(1)</keyword>
<keyword evidence="5 11" id="KW-0067">ATP-binding</keyword>
<evidence type="ECO:0000256" key="8">
    <source>
        <dbReference type="ARBA" id="ARBA00023136"/>
    </source>
</evidence>
<evidence type="ECO:0000256" key="3">
    <source>
        <dbReference type="ARBA" id="ARBA00022448"/>
    </source>
</evidence>
<dbReference type="EMBL" id="MFZH01000039">
    <property type="protein sequence ID" value="OGK17673.1"/>
    <property type="molecule type" value="Genomic_DNA"/>
</dbReference>
<evidence type="ECO:0000259" key="14">
    <source>
        <dbReference type="Pfam" id="PF02874"/>
    </source>
</evidence>
<feature type="binding site" evidence="11">
    <location>
        <begin position="167"/>
        <end position="174"/>
    </location>
    <ligand>
        <name>ATP</name>
        <dbReference type="ChEBI" id="CHEBI:30616"/>
    </ligand>
</feature>
<reference evidence="15 16" key="1">
    <citation type="journal article" date="2016" name="Nat. Commun.">
        <title>Thousands of microbial genomes shed light on interconnected biogeochemical processes in an aquifer system.</title>
        <authorList>
            <person name="Anantharaman K."/>
            <person name="Brown C.T."/>
            <person name="Hug L.A."/>
            <person name="Sharon I."/>
            <person name="Castelle C.J."/>
            <person name="Probst A.J."/>
            <person name="Thomas B.C."/>
            <person name="Singh A."/>
            <person name="Wilkins M.J."/>
            <person name="Karaoz U."/>
            <person name="Brodie E.L."/>
            <person name="Williams K.H."/>
            <person name="Hubbard S.S."/>
            <person name="Banfield J.F."/>
        </authorList>
    </citation>
    <scope>NUCLEOTIDE SEQUENCE [LARGE SCALE GENOMIC DNA]</scope>
</reference>
<feature type="domain" description="ATPase F1/V1/A1 complex alpha/beta subunit N-terminal" evidence="14">
    <location>
        <begin position="25"/>
        <end position="90"/>
    </location>
</feature>
<dbReference type="GO" id="GO:0005886">
    <property type="term" value="C:plasma membrane"/>
    <property type="evidence" value="ECO:0007669"/>
    <property type="project" value="UniProtKB-SubCell"/>
</dbReference>
<dbReference type="Pfam" id="PF02874">
    <property type="entry name" value="ATP-synt_ab_N"/>
    <property type="match status" value="1"/>
</dbReference>
<proteinExistence type="inferred from homology"/>
<comment type="catalytic activity">
    <reaction evidence="11">
        <text>ATP + H2O + 4 H(+)(in) = ADP + phosphate + 5 H(+)(out)</text>
        <dbReference type="Rhea" id="RHEA:57720"/>
        <dbReference type="ChEBI" id="CHEBI:15377"/>
        <dbReference type="ChEBI" id="CHEBI:15378"/>
        <dbReference type="ChEBI" id="CHEBI:30616"/>
        <dbReference type="ChEBI" id="CHEBI:43474"/>
        <dbReference type="ChEBI" id="CHEBI:456216"/>
        <dbReference type="EC" id="7.1.2.2"/>
    </reaction>
</comment>
<sequence>MNLVDEILQEIEGSGKQSGAIIKTHVGTVREVKDEVVFIDGLQTVSYGEMLRFKAGSTGMVIDLLEDGVGAIVFGNYELIEEGETVEATGDVFSIAVSDDFIGRVVDGIGSPIDGKGSIKATEKYQVEKVAPGIIYRKSVSEPVQTGIKAIDALVPIGRGQRELIIGDRGTGKSTIAIDTILNQKKGDMICIYTIIGQKKSTTATLIELLKKQKAMEYTIVVAATASDSAAMQYIAPYVATTIGEYFMEKGKDVLVVYDDLTKHAWAYRQISLILRRPAGREAYPGDVFYLHSRLLERSAKIDKKYGGGSLTALPIIQTLEGDVSAYIPTNVISITDGQIFLETDLFNSGIRPAINVGISVSRVGSSAQTKAMKQVAGKLKNDLAQYRELAAFAQFESELDDKTKQFIDRGARMTQLLRQKKNAPLSLSAQVAILWMGANGYLDAIPVAKIEALEIEFNDFMQTSHTKLLEKIEIDKKIEEGSEKELHKIAEMFIKKQKL</sequence>
<dbReference type="GO" id="GO:0005524">
    <property type="term" value="F:ATP binding"/>
    <property type="evidence" value="ECO:0007669"/>
    <property type="project" value="UniProtKB-UniRule"/>
</dbReference>
<organism evidence="15 16">
    <name type="scientific">Candidatus Roizmanbacteria bacterium RIFCSPHIGHO2_01_FULL_39_24</name>
    <dbReference type="NCBI Taxonomy" id="1802032"/>
    <lineage>
        <taxon>Bacteria</taxon>
        <taxon>Candidatus Roizmaniibacteriota</taxon>
    </lineage>
</organism>
<dbReference type="Proteomes" id="UP000176850">
    <property type="component" value="Unassembled WGS sequence"/>
</dbReference>
<dbReference type="EC" id="7.1.2.2" evidence="11"/>
<evidence type="ECO:0000259" key="12">
    <source>
        <dbReference type="Pfam" id="PF00006"/>
    </source>
</evidence>
<dbReference type="InterPro" id="IPR020003">
    <property type="entry name" value="ATPase_a/bsu_AS"/>
</dbReference>
<evidence type="ECO:0000256" key="7">
    <source>
        <dbReference type="ARBA" id="ARBA00023065"/>
    </source>
</evidence>
<dbReference type="PANTHER" id="PTHR48082:SF2">
    <property type="entry name" value="ATP SYNTHASE SUBUNIT ALPHA, MITOCHONDRIAL"/>
    <property type="match status" value="1"/>
</dbReference>
<evidence type="ECO:0000313" key="15">
    <source>
        <dbReference type="EMBL" id="OGK17673.1"/>
    </source>
</evidence>
<dbReference type="InterPro" id="IPR038376">
    <property type="entry name" value="ATP_synth_asu_C_sf"/>
</dbReference>
<keyword evidence="11" id="KW-0375">Hydrogen ion transport</keyword>
<dbReference type="InterPro" id="IPR005294">
    <property type="entry name" value="ATP_synth_F1_asu"/>
</dbReference>
<dbReference type="InterPro" id="IPR033732">
    <property type="entry name" value="ATP_synth_F1_a_nt-bd_dom"/>
</dbReference>